<accession>A0A165HUH1</accession>
<dbReference type="InterPro" id="IPR029731">
    <property type="entry name" value="OSGIN1/2"/>
</dbReference>
<dbReference type="PANTHER" id="PTHR15192">
    <property type="entry name" value="PROTEIN CBG05349"/>
    <property type="match status" value="1"/>
</dbReference>
<dbReference type="InParanoid" id="A0A165HUH1"/>
<dbReference type="Proteomes" id="UP000076632">
    <property type="component" value="Unassembled WGS sequence"/>
</dbReference>
<evidence type="ECO:0000256" key="1">
    <source>
        <dbReference type="SAM" id="MobiDB-lite"/>
    </source>
</evidence>
<dbReference type="SUPFAM" id="SSF51905">
    <property type="entry name" value="FAD/NAD(P)-binding domain"/>
    <property type="match status" value="1"/>
</dbReference>
<dbReference type="AlphaFoldDB" id="A0A165HUH1"/>
<feature type="compositionally biased region" description="Low complexity" evidence="1">
    <location>
        <begin position="508"/>
        <end position="527"/>
    </location>
</feature>
<organism evidence="2 3">
    <name type="scientific">Xylona heveae (strain CBS 132557 / TC161)</name>
    <dbReference type="NCBI Taxonomy" id="1328760"/>
    <lineage>
        <taxon>Eukaryota</taxon>
        <taxon>Fungi</taxon>
        <taxon>Dikarya</taxon>
        <taxon>Ascomycota</taxon>
        <taxon>Pezizomycotina</taxon>
        <taxon>Xylonomycetes</taxon>
        <taxon>Xylonales</taxon>
        <taxon>Xylonaceae</taxon>
        <taxon>Xylona</taxon>
    </lineage>
</organism>
<dbReference type="OrthoDB" id="412005at2759"/>
<dbReference type="RefSeq" id="XP_018189497.1">
    <property type="nucleotide sequence ID" value="XM_018330178.1"/>
</dbReference>
<name>A0A165HUH1_XYLHT</name>
<dbReference type="OMA" id="ASWDIQT"/>
<dbReference type="EMBL" id="KV407456">
    <property type="protein sequence ID" value="KZF23942.1"/>
    <property type="molecule type" value="Genomic_DNA"/>
</dbReference>
<dbReference type="Gene3D" id="3.50.50.60">
    <property type="entry name" value="FAD/NAD(P)-binding domain"/>
    <property type="match status" value="1"/>
</dbReference>
<keyword evidence="3" id="KW-1185">Reference proteome</keyword>
<dbReference type="GeneID" id="28895315"/>
<protein>
    <recommendedName>
        <fullName evidence="4">FAD/NAD(P)-binding domain-containing protein</fullName>
    </recommendedName>
</protein>
<feature type="region of interest" description="Disordered" evidence="1">
    <location>
        <begin position="506"/>
        <end position="622"/>
    </location>
</feature>
<feature type="compositionally biased region" description="Basic and acidic residues" evidence="1">
    <location>
        <begin position="528"/>
        <end position="542"/>
    </location>
</feature>
<gene>
    <name evidence="2" type="ORF">L228DRAFT_218207</name>
</gene>
<evidence type="ECO:0000313" key="2">
    <source>
        <dbReference type="EMBL" id="KZF23942.1"/>
    </source>
</evidence>
<dbReference type="STRING" id="1328760.A0A165HUH1"/>
<reference evidence="2 3" key="1">
    <citation type="journal article" date="2016" name="Fungal Biol.">
        <title>The genome of Xylona heveae provides a window into fungal endophytism.</title>
        <authorList>
            <person name="Gazis R."/>
            <person name="Kuo A."/>
            <person name="Riley R."/>
            <person name="LaButti K."/>
            <person name="Lipzen A."/>
            <person name="Lin J."/>
            <person name="Amirebrahimi M."/>
            <person name="Hesse C.N."/>
            <person name="Spatafora J.W."/>
            <person name="Henrissat B."/>
            <person name="Hainaut M."/>
            <person name="Grigoriev I.V."/>
            <person name="Hibbett D.S."/>
        </authorList>
    </citation>
    <scope>NUCLEOTIDE SEQUENCE [LARGE SCALE GENOMIC DNA]</scope>
    <source>
        <strain evidence="2 3">TC161</strain>
    </source>
</reference>
<dbReference type="InterPro" id="IPR036188">
    <property type="entry name" value="FAD/NAD-bd_sf"/>
</dbReference>
<dbReference type="PANTHER" id="PTHR15192:SF8">
    <property type="entry name" value="FAD_NAD(P)-BINDING DOMAIN-CONTAINING PROTEIN"/>
    <property type="match status" value="1"/>
</dbReference>
<evidence type="ECO:0000313" key="3">
    <source>
        <dbReference type="Proteomes" id="UP000076632"/>
    </source>
</evidence>
<evidence type="ECO:0008006" key="4">
    <source>
        <dbReference type="Google" id="ProtNLM"/>
    </source>
</evidence>
<sequence>MNSSSPNGGNMGPINVDTVIVGNGPSALILSYILHGHVPFYAGNHDDRILDSKLAACPNLLNAKPEYAAHFPSSMRYSTQALPINVLLDTLIRPDADTSLGTRTCVRWAYRPELAVSHLVVGDASCPGGQWEEDPGTLDMNIGTLSYAEMLSLPDYSIEDHHLQVYGEKMPELIRPTRREVAEYFAAYPAAVAIDDAVLSSIHVSDIRRTSESFYIGSHGISCKNLVLATGIFTNKILPPPRLQPLTMLNKTPVASDAPNPSPEEALLVIGSGFGAADVILSAPPTQKIIHMFKWNPEARPSPLKACHHQAYPEYAGIYRHMKLASISSRTSINAQTRRNSTMSNRRKSIAMLGGRDWKTTYEGIPNGEIINVDVDGEDNRAAIVTIKLPSEAVIERRVLGLQYAVGRRGTLDYLSKPLFDELFAKAISHHGNEKQLFSHDSAANYQAPISGDTFRAGAEKSLEIAPNTFIIGSLTGDSLIRYSYGGCVSVAGKLMKSATQILETPEDSVPSSVSQSEPQSLSSSVSDIRRHPHPETPRLEPVKTSGPAHGFVPEAWQSRDEQSPIQTKAPPPPTSQHPPTEDGESPVIVPSAGNAGADTESSHNVPTSWWPQRQAPGCVVS</sequence>
<feature type="compositionally biased region" description="Polar residues" evidence="1">
    <location>
        <begin position="603"/>
        <end position="612"/>
    </location>
</feature>
<proteinExistence type="predicted"/>